<comment type="caution">
    <text evidence="1">The sequence shown here is derived from an EMBL/GenBank/DDBJ whole genome shotgun (WGS) entry which is preliminary data.</text>
</comment>
<reference evidence="1 2" key="1">
    <citation type="journal article" date="2018" name="Front. Plant Sci.">
        <title>Red Clover (Trifolium pratense) and Zigzag Clover (T. medium) - A Picture of Genomic Similarities and Differences.</title>
        <authorList>
            <person name="Dluhosova J."/>
            <person name="Istvanek J."/>
            <person name="Nedelnik J."/>
            <person name="Repkova J."/>
        </authorList>
    </citation>
    <scope>NUCLEOTIDE SEQUENCE [LARGE SCALE GENOMIC DNA]</scope>
    <source>
        <strain evidence="2">cv. 10/8</strain>
        <tissue evidence="1">Leaf</tissue>
    </source>
</reference>
<feature type="non-terminal residue" evidence="1">
    <location>
        <position position="1"/>
    </location>
</feature>
<sequence length="19" mass="2197">EFRPPPSEDRARLASLVEQ</sequence>
<dbReference type="Proteomes" id="UP000265520">
    <property type="component" value="Unassembled WGS sequence"/>
</dbReference>
<evidence type="ECO:0000313" key="2">
    <source>
        <dbReference type="Proteomes" id="UP000265520"/>
    </source>
</evidence>
<evidence type="ECO:0000313" key="1">
    <source>
        <dbReference type="EMBL" id="MCI85542.1"/>
    </source>
</evidence>
<dbReference type="EMBL" id="LXQA011118036">
    <property type="protein sequence ID" value="MCI85542.1"/>
    <property type="molecule type" value="Genomic_DNA"/>
</dbReference>
<accession>A0A392VDI7</accession>
<dbReference type="AlphaFoldDB" id="A0A392VDI7"/>
<name>A0A392VDI7_9FABA</name>
<organism evidence="1 2">
    <name type="scientific">Trifolium medium</name>
    <dbReference type="NCBI Taxonomy" id="97028"/>
    <lineage>
        <taxon>Eukaryota</taxon>
        <taxon>Viridiplantae</taxon>
        <taxon>Streptophyta</taxon>
        <taxon>Embryophyta</taxon>
        <taxon>Tracheophyta</taxon>
        <taxon>Spermatophyta</taxon>
        <taxon>Magnoliopsida</taxon>
        <taxon>eudicotyledons</taxon>
        <taxon>Gunneridae</taxon>
        <taxon>Pentapetalae</taxon>
        <taxon>rosids</taxon>
        <taxon>fabids</taxon>
        <taxon>Fabales</taxon>
        <taxon>Fabaceae</taxon>
        <taxon>Papilionoideae</taxon>
        <taxon>50 kb inversion clade</taxon>
        <taxon>NPAAA clade</taxon>
        <taxon>Hologalegina</taxon>
        <taxon>IRL clade</taxon>
        <taxon>Trifolieae</taxon>
        <taxon>Trifolium</taxon>
    </lineage>
</organism>
<proteinExistence type="predicted"/>
<keyword evidence="2" id="KW-1185">Reference proteome</keyword>
<protein>
    <submittedName>
        <fullName evidence="1">Uncharacterized protein</fullName>
    </submittedName>
</protein>